<keyword evidence="4" id="KW-1185">Reference proteome</keyword>
<name>A0AAD9X305_9ROSI</name>
<dbReference type="GO" id="GO:0030154">
    <property type="term" value="P:cell differentiation"/>
    <property type="evidence" value="ECO:0007669"/>
    <property type="project" value="UniProtKB-KW"/>
</dbReference>
<evidence type="ECO:0000259" key="2">
    <source>
        <dbReference type="Pfam" id="PF13456"/>
    </source>
</evidence>
<dbReference type="GO" id="GO:0004523">
    <property type="term" value="F:RNA-DNA hybrid ribonuclease activity"/>
    <property type="evidence" value="ECO:0007669"/>
    <property type="project" value="InterPro"/>
</dbReference>
<dbReference type="SUPFAM" id="SSF56219">
    <property type="entry name" value="DNase I-like"/>
    <property type="match status" value="1"/>
</dbReference>
<keyword evidence="1" id="KW-0287">Flowering</keyword>
<keyword evidence="1" id="KW-0221">Differentiation</keyword>
<evidence type="ECO:0000256" key="1">
    <source>
        <dbReference type="RuleBase" id="RU364012"/>
    </source>
</evidence>
<dbReference type="Pfam" id="PF07899">
    <property type="entry name" value="Frigida"/>
    <property type="match status" value="1"/>
</dbReference>
<dbReference type="InterPro" id="IPR036691">
    <property type="entry name" value="Endo/exonu/phosph_ase_sf"/>
</dbReference>
<dbReference type="GO" id="GO:0003676">
    <property type="term" value="F:nucleic acid binding"/>
    <property type="evidence" value="ECO:0007669"/>
    <property type="project" value="InterPro"/>
</dbReference>
<dbReference type="EMBL" id="JANJYI010000004">
    <property type="protein sequence ID" value="KAK2651802.1"/>
    <property type="molecule type" value="Genomic_DNA"/>
</dbReference>
<evidence type="ECO:0000313" key="4">
    <source>
        <dbReference type="Proteomes" id="UP001280121"/>
    </source>
</evidence>
<keyword evidence="1" id="KW-0217">Developmental protein</keyword>
<reference evidence="3" key="1">
    <citation type="journal article" date="2023" name="Plant J.">
        <title>Genome sequences and population genomics provide insights into the demographic history, inbreeding, and mutation load of two 'living fossil' tree species of Dipteronia.</title>
        <authorList>
            <person name="Feng Y."/>
            <person name="Comes H.P."/>
            <person name="Chen J."/>
            <person name="Zhu S."/>
            <person name="Lu R."/>
            <person name="Zhang X."/>
            <person name="Li P."/>
            <person name="Qiu J."/>
            <person name="Olsen K.M."/>
            <person name="Qiu Y."/>
        </authorList>
    </citation>
    <scope>NUCLEOTIDE SEQUENCE</scope>
    <source>
        <strain evidence="3">KIB01</strain>
    </source>
</reference>
<proteinExistence type="inferred from homology"/>
<protein>
    <recommendedName>
        <fullName evidence="1">FRIGIDA-like protein</fullName>
    </recommendedName>
</protein>
<comment type="similarity">
    <text evidence="1">Belongs to the Frigida family.</text>
</comment>
<dbReference type="AlphaFoldDB" id="A0AAD9X305"/>
<feature type="domain" description="RNase H type-1" evidence="2">
    <location>
        <begin position="277"/>
        <end position="350"/>
    </location>
</feature>
<accession>A0AAD9X305</accession>
<dbReference type="Proteomes" id="UP001280121">
    <property type="component" value="Unassembled WGS sequence"/>
</dbReference>
<sequence>MQTSIVFLVTEIIQKLIKEDRRLEAIECIFAFELVNEFPPVQLLMDEKKNATKISKMIRRESPNSLKPQIGNMFYLETLGVLKMRSRCELGDHNKAEVNKNKGLALDTACKQKGELRNVIGGETGSHVFNGDKVQSDGDGEVVNYSRVLWKKLVVNNTGKSGDLCLYQSHDIDVELLTYSQNHIDIKIRQNRNQVWRFTYFYGNPEQSQRTHSWTFLHRIARMMDILWVCMGDFTDIVCVMEKLVGPMKNWHSMAAFKKVLEDCNLDDKVDYKGGRIRIGVIIRDSFGSFMASCSSQVIIVCFEAKVDEMVAIFKGLQFNTDCGLAPYMIELDAVVTVKWVNERSHLNSEDEVILSGISNL</sequence>
<dbReference type="InterPro" id="IPR012474">
    <property type="entry name" value="Frigida"/>
</dbReference>
<evidence type="ECO:0000313" key="3">
    <source>
        <dbReference type="EMBL" id="KAK2651802.1"/>
    </source>
</evidence>
<dbReference type="InterPro" id="IPR002156">
    <property type="entry name" value="RNaseH_domain"/>
</dbReference>
<dbReference type="Pfam" id="PF13456">
    <property type="entry name" value="RVT_3"/>
    <property type="match status" value="1"/>
</dbReference>
<gene>
    <name evidence="3" type="ORF">Ddye_011658</name>
</gene>
<organism evidence="3 4">
    <name type="scientific">Dipteronia dyeriana</name>
    <dbReference type="NCBI Taxonomy" id="168575"/>
    <lineage>
        <taxon>Eukaryota</taxon>
        <taxon>Viridiplantae</taxon>
        <taxon>Streptophyta</taxon>
        <taxon>Embryophyta</taxon>
        <taxon>Tracheophyta</taxon>
        <taxon>Spermatophyta</taxon>
        <taxon>Magnoliopsida</taxon>
        <taxon>eudicotyledons</taxon>
        <taxon>Gunneridae</taxon>
        <taxon>Pentapetalae</taxon>
        <taxon>rosids</taxon>
        <taxon>malvids</taxon>
        <taxon>Sapindales</taxon>
        <taxon>Sapindaceae</taxon>
        <taxon>Hippocastanoideae</taxon>
        <taxon>Acereae</taxon>
        <taxon>Dipteronia</taxon>
    </lineage>
</organism>
<comment type="caution">
    <text evidence="3">The sequence shown here is derived from an EMBL/GenBank/DDBJ whole genome shotgun (WGS) entry which is preliminary data.</text>
</comment>
<dbReference type="GO" id="GO:0009908">
    <property type="term" value="P:flower development"/>
    <property type="evidence" value="ECO:0007669"/>
    <property type="project" value="UniProtKB-KW"/>
</dbReference>